<feature type="domain" description="SMEK" evidence="1">
    <location>
        <begin position="10"/>
        <end position="147"/>
    </location>
</feature>
<dbReference type="NCBIfam" id="NF033859">
    <property type="entry name" value="SMEK_N"/>
    <property type="match status" value="1"/>
</dbReference>
<protein>
    <recommendedName>
        <fullName evidence="1">SMEK domain-containing protein</fullName>
    </recommendedName>
</protein>
<evidence type="ECO:0000313" key="3">
    <source>
        <dbReference type="Proteomes" id="UP000017127"/>
    </source>
</evidence>
<sequence>MFYLESIQKRIIDMLTVLEVSLRNRGFLNLHDQNIFSQRFIAELLNIVFGYKLVNLDYQKKNYTAIDLGDWERKIAFQVTVTKSSSKIKDAITKFIRSQQYVYFENLKVFILAQKQKSYRSNFETEGKFNFDPKVDIIDIPDIIKRVPSLSPEQLQEINSLINHDFFGYSSSDDSKPLTRETNTQKENYQVLRTVYRTEVPLYSDPECQCIRSGVSGVILEIREQPGNILNGYTIHPTTRKHFKAGIQVAWEWNIHNRFDKLWYRDPETGEIRSAWTQSAEFVGRAINN</sequence>
<dbReference type="InterPro" id="IPR047740">
    <property type="entry name" value="SMEK_dom"/>
</dbReference>
<dbReference type="RefSeq" id="WP_023065184.1">
    <property type="nucleotide sequence ID" value="NZ_AUZM01000009.1"/>
</dbReference>
<proteinExistence type="predicted"/>
<reference evidence="2 3" key="1">
    <citation type="journal article" date="2013" name="Front. Microbiol.">
        <title>Comparative genomic analyses of the cyanobacterium, Lyngbya aestuarii BL J, a powerful hydrogen producer.</title>
        <authorList>
            <person name="Kothari A."/>
            <person name="Vaughn M."/>
            <person name="Garcia-Pichel F."/>
        </authorList>
    </citation>
    <scope>NUCLEOTIDE SEQUENCE [LARGE SCALE GENOMIC DNA]</scope>
    <source>
        <strain evidence="2 3">BL J</strain>
    </source>
</reference>
<evidence type="ECO:0000259" key="1">
    <source>
        <dbReference type="Pfam" id="PF21941"/>
    </source>
</evidence>
<organism evidence="2 3">
    <name type="scientific">Lyngbya aestuarii BL J</name>
    <dbReference type="NCBI Taxonomy" id="1348334"/>
    <lineage>
        <taxon>Bacteria</taxon>
        <taxon>Bacillati</taxon>
        <taxon>Cyanobacteriota</taxon>
        <taxon>Cyanophyceae</taxon>
        <taxon>Oscillatoriophycideae</taxon>
        <taxon>Oscillatoriales</taxon>
        <taxon>Microcoleaceae</taxon>
        <taxon>Lyngbya</taxon>
    </lineage>
</organism>
<comment type="caution">
    <text evidence="2">The sequence shown here is derived from an EMBL/GenBank/DDBJ whole genome shotgun (WGS) entry which is preliminary data.</text>
</comment>
<dbReference type="AlphaFoldDB" id="U7QMU0"/>
<gene>
    <name evidence="2" type="ORF">M595_1346</name>
</gene>
<dbReference type="Proteomes" id="UP000017127">
    <property type="component" value="Unassembled WGS sequence"/>
</dbReference>
<dbReference type="OrthoDB" id="9182727at2"/>
<name>U7QMU0_9CYAN</name>
<dbReference type="Pfam" id="PF21941">
    <property type="entry name" value="SMEK_N"/>
    <property type="match status" value="1"/>
</dbReference>
<keyword evidence="3" id="KW-1185">Reference proteome</keyword>
<evidence type="ECO:0000313" key="2">
    <source>
        <dbReference type="EMBL" id="ERT08592.1"/>
    </source>
</evidence>
<accession>U7QMU0</accession>
<dbReference type="EMBL" id="AUZM01000009">
    <property type="protein sequence ID" value="ERT08592.1"/>
    <property type="molecule type" value="Genomic_DNA"/>
</dbReference>